<name>A0ACB6RGU5_9PLEO</name>
<dbReference type="Proteomes" id="UP000799755">
    <property type="component" value="Unassembled WGS sequence"/>
</dbReference>
<accession>A0ACB6RGU5</accession>
<protein>
    <submittedName>
        <fullName evidence="1">Uncharacterized protein</fullName>
    </submittedName>
</protein>
<organism evidence="1 2">
    <name type="scientific">Lindgomyces ingoldianus</name>
    <dbReference type="NCBI Taxonomy" id="673940"/>
    <lineage>
        <taxon>Eukaryota</taxon>
        <taxon>Fungi</taxon>
        <taxon>Dikarya</taxon>
        <taxon>Ascomycota</taxon>
        <taxon>Pezizomycotina</taxon>
        <taxon>Dothideomycetes</taxon>
        <taxon>Pleosporomycetidae</taxon>
        <taxon>Pleosporales</taxon>
        <taxon>Lindgomycetaceae</taxon>
        <taxon>Lindgomyces</taxon>
    </lineage>
</organism>
<sequence>MARWMAFEIHTCLLTINAYHGPFSFLHLDFHVRTSMSHNILAPTKLALLAHDQHVSDFPPSSSRLTKLPLCISILFSPFDPNPNDVMSCNFHYGGAFETIMFSSSALGLAKGAGVGSSLNEPWKFNLPECQHEAVSRDPALAPMDKVAGYKTAQRFASCYEAQEQTEQIVFTPSEHSLISSPSSIPEGKSWYLRCLVYTT</sequence>
<proteinExistence type="predicted"/>
<keyword evidence="2" id="KW-1185">Reference proteome</keyword>
<evidence type="ECO:0000313" key="2">
    <source>
        <dbReference type="Proteomes" id="UP000799755"/>
    </source>
</evidence>
<evidence type="ECO:0000313" key="1">
    <source>
        <dbReference type="EMBL" id="KAF2477560.1"/>
    </source>
</evidence>
<reference evidence="1" key="1">
    <citation type="journal article" date="2020" name="Stud. Mycol.">
        <title>101 Dothideomycetes genomes: a test case for predicting lifestyles and emergence of pathogens.</title>
        <authorList>
            <person name="Haridas S."/>
            <person name="Albert R."/>
            <person name="Binder M."/>
            <person name="Bloem J."/>
            <person name="Labutti K."/>
            <person name="Salamov A."/>
            <person name="Andreopoulos B."/>
            <person name="Baker S."/>
            <person name="Barry K."/>
            <person name="Bills G."/>
            <person name="Bluhm B."/>
            <person name="Cannon C."/>
            <person name="Castanera R."/>
            <person name="Culley D."/>
            <person name="Daum C."/>
            <person name="Ezra D."/>
            <person name="Gonzalez J."/>
            <person name="Henrissat B."/>
            <person name="Kuo A."/>
            <person name="Liang C."/>
            <person name="Lipzen A."/>
            <person name="Lutzoni F."/>
            <person name="Magnuson J."/>
            <person name="Mondo S."/>
            <person name="Nolan M."/>
            <person name="Ohm R."/>
            <person name="Pangilinan J."/>
            <person name="Park H.-J."/>
            <person name="Ramirez L."/>
            <person name="Alfaro M."/>
            <person name="Sun H."/>
            <person name="Tritt A."/>
            <person name="Yoshinaga Y."/>
            <person name="Zwiers L.-H."/>
            <person name="Turgeon B."/>
            <person name="Goodwin S."/>
            <person name="Spatafora J."/>
            <person name="Crous P."/>
            <person name="Grigoriev I."/>
        </authorList>
    </citation>
    <scope>NUCLEOTIDE SEQUENCE</scope>
    <source>
        <strain evidence="1">ATCC 200398</strain>
    </source>
</reference>
<comment type="caution">
    <text evidence="1">The sequence shown here is derived from an EMBL/GenBank/DDBJ whole genome shotgun (WGS) entry which is preliminary data.</text>
</comment>
<dbReference type="EMBL" id="MU003492">
    <property type="protein sequence ID" value="KAF2477560.1"/>
    <property type="molecule type" value="Genomic_DNA"/>
</dbReference>
<gene>
    <name evidence="1" type="ORF">BDR25DRAFT_347897</name>
</gene>